<reference evidence="2 3" key="1">
    <citation type="submission" date="2023-10" db="EMBL/GenBank/DDBJ databases">
        <title>Rubellicoccus peritrichatus gen. nov., sp. nov., isolated from an algae of coral reef tank.</title>
        <authorList>
            <person name="Luo J."/>
        </authorList>
    </citation>
    <scope>NUCLEOTIDE SEQUENCE [LARGE SCALE GENOMIC DNA]</scope>
    <source>
        <strain evidence="2 3">CR14</strain>
    </source>
</reference>
<evidence type="ECO:0000313" key="2">
    <source>
        <dbReference type="EMBL" id="WOO42314.1"/>
    </source>
</evidence>
<sequence length="179" mass="19028">MTTVSNNRSKTTLLCTLCLIIGLFQGCATGSSQMEAETFKFKAKYAGSLAVQVGDGDYEGAAVMEVSDEGLREAIEASARKSGLFNPVSTAPANTDYLLYAALVKKQQPLVSLSSQTQTEIYWRLIDQRNNRVVWSQSITTDASGGLAGIAGNNRTAGAANAIRANIQQALTEISELGL</sequence>
<accession>A0AAQ3L9W0</accession>
<feature type="signal peptide" evidence="1">
    <location>
        <begin position="1"/>
        <end position="28"/>
    </location>
</feature>
<feature type="chain" id="PRO_5042907017" description="DUF4136 domain-containing protein" evidence="1">
    <location>
        <begin position="29"/>
        <end position="179"/>
    </location>
</feature>
<organism evidence="2 3">
    <name type="scientific">Rubellicoccus peritrichatus</name>
    <dbReference type="NCBI Taxonomy" id="3080537"/>
    <lineage>
        <taxon>Bacteria</taxon>
        <taxon>Pseudomonadati</taxon>
        <taxon>Verrucomicrobiota</taxon>
        <taxon>Opitutia</taxon>
        <taxon>Puniceicoccales</taxon>
        <taxon>Cerasicoccaceae</taxon>
        <taxon>Rubellicoccus</taxon>
    </lineage>
</organism>
<gene>
    <name evidence="2" type="ORF">RZN69_04375</name>
</gene>
<evidence type="ECO:0000256" key="1">
    <source>
        <dbReference type="SAM" id="SignalP"/>
    </source>
</evidence>
<keyword evidence="1" id="KW-0732">Signal</keyword>
<keyword evidence="3" id="KW-1185">Reference proteome</keyword>
<dbReference type="EMBL" id="CP136920">
    <property type="protein sequence ID" value="WOO42314.1"/>
    <property type="molecule type" value="Genomic_DNA"/>
</dbReference>
<dbReference type="Proteomes" id="UP001304300">
    <property type="component" value="Chromosome"/>
</dbReference>
<dbReference type="RefSeq" id="WP_317834833.1">
    <property type="nucleotide sequence ID" value="NZ_CP136920.1"/>
</dbReference>
<dbReference type="Gene3D" id="3.40.50.10610">
    <property type="entry name" value="ABC-type transport auxiliary lipoprotein component"/>
    <property type="match status" value="1"/>
</dbReference>
<evidence type="ECO:0000313" key="3">
    <source>
        <dbReference type="Proteomes" id="UP001304300"/>
    </source>
</evidence>
<protein>
    <recommendedName>
        <fullName evidence="4">DUF4136 domain-containing protein</fullName>
    </recommendedName>
</protein>
<name>A0AAQ3L9W0_9BACT</name>
<evidence type="ECO:0008006" key="4">
    <source>
        <dbReference type="Google" id="ProtNLM"/>
    </source>
</evidence>
<dbReference type="KEGG" id="puo:RZN69_04375"/>
<dbReference type="AlphaFoldDB" id="A0AAQ3L9W0"/>
<proteinExistence type="predicted"/>